<dbReference type="OrthoDB" id="10266026at2759"/>
<dbReference type="KEGG" id="mpp:MICPUCDRAFT_57145"/>
<dbReference type="PROSITE" id="PS50188">
    <property type="entry name" value="B302_SPRY"/>
    <property type="match status" value="1"/>
</dbReference>
<evidence type="ECO:0000259" key="6">
    <source>
        <dbReference type="PROSITE" id="PS50188"/>
    </source>
</evidence>
<dbReference type="InterPro" id="IPR043136">
    <property type="entry name" value="B30.2/SPRY_sf"/>
</dbReference>
<dbReference type="STRING" id="564608.C1MQ36"/>
<proteinExistence type="predicted"/>
<evidence type="ECO:0000256" key="2">
    <source>
        <dbReference type="ARBA" id="ARBA00022771"/>
    </source>
</evidence>
<dbReference type="GO" id="GO:0008270">
    <property type="term" value="F:zinc ion binding"/>
    <property type="evidence" value="ECO:0007669"/>
    <property type="project" value="UniProtKB-KW"/>
</dbReference>
<dbReference type="InterPro" id="IPR001965">
    <property type="entry name" value="Znf_PHD"/>
</dbReference>
<dbReference type="eggNOG" id="KOG2626">
    <property type="taxonomic scope" value="Eukaryota"/>
</dbReference>
<dbReference type="Gene3D" id="2.60.120.920">
    <property type="match status" value="1"/>
</dbReference>
<gene>
    <name evidence="7" type="ORF">MICPUCDRAFT_57145</name>
</gene>
<reference evidence="7 8" key="1">
    <citation type="journal article" date="2009" name="Science">
        <title>Green evolution and dynamic adaptations revealed by genomes of the marine picoeukaryotes Micromonas.</title>
        <authorList>
            <person name="Worden A.Z."/>
            <person name="Lee J.H."/>
            <person name="Mock T."/>
            <person name="Rouze P."/>
            <person name="Simmons M.P."/>
            <person name="Aerts A.L."/>
            <person name="Allen A.E."/>
            <person name="Cuvelier M.L."/>
            <person name="Derelle E."/>
            <person name="Everett M.V."/>
            <person name="Foulon E."/>
            <person name="Grimwood J."/>
            <person name="Gundlach H."/>
            <person name="Henrissat B."/>
            <person name="Napoli C."/>
            <person name="McDonald S.M."/>
            <person name="Parker M.S."/>
            <person name="Rombauts S."/>
            <person name="Salamov A."/>
            <person name="Von Dassow P."/>
            <person name="Badger J.H."/>
            <person name="Coutinho P.M."/>
            <person name="Demir E."/>
            <person name="Dubchak I."/>
            <person name="Gentemann C."/>
            <person name="Eikrem W."/>
            <person name="Gready J.E."/>
            <person name="John U."/>
            <person name="Lanier W."/>
            <person name="Lindquist E.A."/>
            <person name="Lucas S."/>
            <person name="Mayer K.F."/>
            <person name="Moreau H."/>
            <person name="Not F."/>
            <person name="Otillar R."/>
            <person name="Panaud O."/>
            <person name="Pangilinan J."/>
            <person name="Paulsen I."/>
            <person name="Piegu B."/>
            <person name="Poliakov A."/>
            <person name="Robbens S."/>
            <person name="Schmutz J."/>
            <person name="Toulza E."/>
            <person name="Wyss T."/>
            <person name="Zelensky A."/>
            <person name="Zhou K."/>
            <person name="Armbrust E.V."/>
            <person name="Bhattacharya D."/>
            <person name="Goodenough U.W."/>
            <person name="Van de Peer Y."/>
            <person name="Grigoriev I.V."/>
        </authorList>
    </citation>
    <scope>NUCLEOTIDE SEQUENCE [LARGE SCALE GENOMIC DNA]</scope>
    <source>
        <strain evidence="7 8">CCMP1545</strain>
    </source>
</reference>
<keyword evidence="1" id="KW-0479">Metal-binding</keyword>
<dbReference type="GeneID" id="9683002"/>
<dbReference type="InterPro" id="IPR013320">
    <property type="entry name" value="ConA-like_dom_sf"/>
</dbReference>
<sequence>MQTAKTPFVPPEDLPCDVCKQSTDDDTMILCDSCDRGFHMACLNPVLNELPIGDWLCDGCCATGASAKGFVRTIPTNKTEIQLVEHERTTSCRLSSVDIAAGLALKDDGRVALGNLPISGYNPGGYRSVRATRGISAGSYYWEALCVHGINGNSGHCRVGFAQQWSDLELPVGADELSYALSSSAGCGVHLGVRTPLGTPFSDGDVVGMQLYLPPGGRERKRTREAVYWGNKLFWIEEGFADEPKVVKGSFIAWSVNGRNIGKTRNLLEGTYFPACGSSV</sequence>
<dbReference type="RefSeq" id="XP_003058057.1">
    <property type="nucleotide sequence ID" value="XM_003058011.1"/>
</dbReference>
<dbReference type="SUPFAM" id="SSF57903">
    <property type="entry name" value="FYVE/PHD zinc finger"/>
    <property type="match status" value="1"/>
</dbReference>
<dbReference type="Pfam" id="PF00628">
    <property type="entry name" value="PHD"/>
    <property type="match status" value="1"/>
</dbReference>
<dbReference type="PANTHER" id="PTHR10598">
    <property type="entry name" value="SET1/ASH2 HISTONE METHYLTRANSFERASE COMPLEX SUBUNIT ASH2"/>
    <property type="match status" value="1"/>
</dbReference>
<organism evidence="8">
    <name type="scientific">Micromonas pusilla (strain CCMP1545)</name>
    <name type="common">Picoplanktonic green alga</name>
    <dbReference type="NCBI Taxonomy" id="564608"/>
    <lineage>
        <taxon>Eukaryota</taxon>
        <taxon>Viridiplantae</taxon>
        <taxon>Chlorophyta</taxon>
        <taxon>Mamiellophyceae</taxon>
        <taxon>Mamiellales</taxon>
        <taxon>Mamiellaceae</taxon>
        <taxon>Micromonas</taxon>
    </lineage>
</organism>
<dbReference type="Proteomes" id="UP000001876">
    <property type="component" value="Unassembled WGS sequence"/>
</dbReference>
<evidence type="ECO:0000256" key="1">
    <source>
        <dbReference type="ARBA" id="ARBA00022723"/>
    </source>
</evidence>
<evidence type="ECO:0000313" key="7">
    <source>
        <dbReference type="EMBL" id="EEH58008.1"/>
    </source>
</evidence>
<keyword evidence="2 4" id="KW-0863">Zinc-finger</keyword>
<dbReference type="CDD" id="cd15543">
    <property type="entry name" value="PHD_RSF1"/>
    <property type="match status" value="1"/>
</dbReference>
<evidence type="ECO:0000259" key="5">
    <source>
        <dbReference type="PROSITE" id="PS50016"/>
    </source>
</evidence>
<name>C1MQ36_MICPC</name>
<keyword evidence="8" id="KW-1185">Reference proteome</keyword>
<dbReference type="InterPro" id="IPR019786">
    <property type="entry name" value="Zinc_finger_PHD-type_CS"/>
</dbReference>
<dbReference type="InterPro" id="IPR001870">
    <property type="entry name" value="B30.2/SPRY"/>
</dbReference>
<dbReference type="InterPro" id="IPR011011">
    <property type="entry name" value="Znf_FYVE_PHD"/>
</dbReference>
<dbReference type="AlphaFoldDB" id="C1MQ36"/>
<evidence type="ECO:0000256" key="3">
    <source>
        <dbReference type="ARBA" id="ARBA00022833"/>
    </source>
</evidence>
<dbReference type="InterPro" id="IPR037353">
    <property type="entry name" value="ASH2"/>
</dbReference>
<evidence type="ECO:0000313" key="8">
    <source>
        <dbReference type="Proteomes" id="UP000001876"/>
    </source>
</evidence>
<dbReference type="InterPro" id="IPR019787">
    <property type="entry name" value="Znf_PHD-finger"/>
</dbReference>
<dbReference type="SUPFAM" id="SSF49899">
    <property type="entry name" value="Concanavalin A-like lectins/glucanases"/>
    <property type="match status" value="1"/>
</dbReference>
<dbReference type="SMART" id="SM00249">
    <property type="entry name" value="PHD"/>
    <property type="match status" value="1"/>
</dbReference>
<protein>
    <submittedName>
        <fullName evidence="7">Predicted protein</fullName>
    </submittedName>
</protein>
<dbReference type="PROSITE" id="PS50016">
    <property type="entry name" value="ZF_PHD_2"/>
    <property type="match status" value="1"/>
</dbReference>
<dbReference type="GO" id="GO:0048188">
    <property type="term" value="C:Set1C/COMPASS complex"/>
    <property type="evidence" value="ECO:0007669"/>
    <property type="project" value="InterPro"/>
</dbReference>
<keyword evidence="3" id="KW-0862">Zinc</keyword>
<evidence type="ECO:0000256" key="4">
    <source>
        <dbReference type="PROSITE-ProRule" id="PRU00146"/>
    </source>
</evidence>
<dbReference type="EMBL" id="GG663738">
    <property type="protein sequence ID" value="EEH58008.1"/>
    <property type="molecule type" value="Genomic_DNA"/>
</dbReference>
<dbReference type="PANTHER" id="PTHR10598:SF0">
    <property type="entry name" value="SET1_ASH2 HISTONE METHYLTRANSFERASE COMPLEX SUBUNIT ASH2"/>
    <property type="match status" value="1"/>
</dbReference>
<dbReference type="eggNOG" id="KOG0825">
    <property type="taxonomic scope" value="Eukaryota"/>
</dbReference>
<accession>C1MQ36</accession>
<dbReference type="InterPro" id="IPR013083">
    <property type="entry name" value="Znf_RING/FYVE/PHD"/>
</dbReference>
<dbReference type="PROSITE" id="PS01359">
    <property type="entry name" value="ZF_PHD_1"/>
    <property type="match status" value="1"/>
</dbReference>
<dbReference type="Gene3D" id="3.30.40.10">
    <property type="entry name" value="Zinc/RING finger domain, C3HC4 (zinc finger)"/>
    <property type="match status" value="1"/>
</dbReference>
<feature type="domain" description="PHD-type" evidence="5">
    <location>
        <begin position="13"/>
        <end position="63"/>
    </location>
</feature>
<dbReference type="GO" id="GO:0000976">
    <property type="term" value="F:transcription cis-regulatory region binding"/>
    <property type="evidence" value="ECO:0007669"/>
    <property type="project" value="TreeGrafter"/>
</dbReference>
<dbReference type="CDD" id="cd12872">
    <property type="entry name" value="SPRY_Ash2"/>
    <property type="match status" value="1"/>
</dbReference>
<feature type="domain" description="B30.2/SPRY" evidence="6">
    <location>
        <begin position="72"/>
        <end position="280"/>
    </location>
</feature>